<accession>A0A422QPL4</accession>
<name>A0A422QPL4_9BURK</name>
<comment type="caution">
    <text evidence="1">The sequence shown here is derived from an EMBL/GenBank/DDBJ whole genome shotgun (WGS) entry which is preliminary data.</text>
</comment>
<keyword evidence="2" id="KW-1185">Reference proteome</keyword>
<evidence type="ECO:0000313" key="1">
    <source>
        <dbReference type="EMBL" id="RNF31959.1"/>
    </source>
</evidence>
<dbReference type="AlphaFoldDB" id="A0A422QPL4"/>
<gene>
    <name evidence="1" type="ORF">NM04_04385</name>
</gene>
<dbReference type="Proteomes" id="UP000283254">
    <property type="component" value="Unassembled WGS sequence"/>
</dbReference>
<dbReference type="RefSeq" id="WP_123068326.1">
    <property type="nucleotide sequence ID" value="NZ_JSAB01000037.1"/>
</dbReference>
<evidence type="ECO:0000313" key="2">
    <source>
        <dbReference type="Proteomes" id="UP000283254"/>
    </source>
</evidence>
<proteinExistence type="predicted"/>
<sequence length="89" mass="9676">MTSTVNLHFNMQQLPVLLDTLTQAKATLESAWKKLDDSHPDHGAMEARSEHIAVRDEVAATILKIDAALALVPMSGVAKSSALKIKDRL</sequence>
<reference evidence="1" key="1">
    <citation type="submission" date="2014-10" db="EMBL/GenBank/DDBJ databases">
        <title>Massilia sp. genome.</title>
        <authorList>
            <person name="Xu B."/>
            <person name="Dai L."/>
            <person name="Huang Z."/>
        </authorList>
    </citation>
    <scope>NUCLEOTIDE SEQUENCE [LARGE SCALE GENOMIC DNA]</scope>
    <source>
        <strain evidence="1">CFS-1</strain>
    </source>
</reference>
<protein>
    <submittedName>
        <fullName evidence="1">Uncharacterized protein</fullName>
    </submittedName>
</protein>
<dbReference type="EMBL" id="JSAB01000037">
    <property type="protein sequence ID" value="RNF31959.1"/>
    <property type="molecule type" value="Genomic_DNA"/>
</dbReference>
<organism evidence="1 2">
    <name type="scientific">Massilia aurea</name>
    <dbReference type="NCBI Taxonomy" id="373040"/>
    <lineage>
        <taxon>Bacteria</taxon>
        <taxon>Pseudomonadati</taxon>
        <taxon>Pseudomonadota</taxon>
        <taxon>Betaproteobacteria</taxon>
        <taxon>Burkholderiales</taxon>
        <taxon>Oxalobacteraceae</taxon>
        <taxon>Telluria group</taxon>
        <taxon>Massilia</taxon>
    </lineage>
</organism>